<dbReference type="GO" id="GO:0006105">
    <property type="term" value="P:succinate metabolic process"/>
    <property type="evidence" value="ECO:0007669"/>
    <property type="project" value="TreeGrafter"/>
</dbReference>
<dbReference type="GO" id="GO:0005758">
    <property type="term" value="C:mitochondrial intermembrane space"/>
    <property type="evidence" value="ECO:0007669"/>
    <property type="project" value="TreeGrafter"/>
</dbReference>
<dbReference type="CDD" id="cd20270">
    <property type="entry name" value="Complex1_LYR_SDHAF3_LYRM10"/>
    <property type="match status" value="1"/>
</dbReference>
<dbReference type="PANTHER" id="PTHR13137:SF6">
    <property type="entry name" value="SUCCINATE DEHYDROGENASE ASSEMBLY FACTOR 3, MITOCHONDRIAL"/>
    <property type="match status" value="1"/>
</dbReference>
<dbReference type="EMBL" id="NHYD01003393">
    <property type="protein sequence ID" value="PPQ79103.1"/>
    <property type="molecule type" value="Genomic_DNA"/>
</dbReference>
<dbReference type="GO" id="GO:0034553">
    <property type="term" value="P:mitochondrial respiratory chain complex II assembly"/>
    <property type="evidence" value="ECO:0007669"/>
    <property type="project" value="UniProtKB-UniRule"/>
</dbReference>
<name>A0A409WKN1_PSICY</name>
<keyword evidence="5 6" id="KW-0143">Chaperone</keyword>
<evidence type="ECO:0000256" key="2">
    <source>
        <dbReference type="ARBA" id="ARBA00006020"/>
    </source>
</evidence>
<dbReference type="STRING" id="93625.A0A409WKN1"/>
<evidence type="ECO:0000313" key="8">
    <source>
        <dbReference type="Proteomes" id="UP000283269"/>
    </source>
</evidence>
<dbReference type="OrthoDB" id="278329at2759"/>
<evidence type="ECO:0000313" key="7">
    <source>
        <dbReference type="EMBL" id="PPQ79103.1"/>
    </source>
</evidence>
<organism evidence="7 8">
    <name type="scientific">Psilocybe cyanescens</name>
    <dbReference type="NCBI Taxonomy" id="93625"/>
    <lineage>
        <taxon>Eukaryota</taxon>
        <taxon>Fungi</taxon>
        <taxon>Dikarya</taxon>
        <taxon>Basidiomycota</taxon>
        <taxon>Agaricomycotina</taxon>
        <taxon>Agaricomycetes</taxon>
        <taxon>Agaricomycetidae</taxon>
        <taxon>Agaricales</taxon>
        <taxon>Agaricineae</taxon>
        <taxon>Strophariaceae</taxon>
        <taxon>Psilocybe</taxon>
    </lineage>
</organism>
<dbReference type="GO" id="GO:0005759">
    <property type="term" value="C:mitochondrial matrix"/>
    <property type="evidence" value="ECO:0007669"/>
    <property type="project" value="UniProtKB-SubCell"/>
</dbReference>
<dbReference type="FunCoup" id="A0A409WKN1">
    <property type="interactions" value="60"/>
</dbReference>
<gene>
    <name evidence="7" type="ORF">CVT25_002896</name>
</gene>
<evidence type="ECO:0000256" key="1">
    <source>
        <dbReference type="ARBA" id="ARBA00004305"/>
    </source>
</evidence>
<accession>A0A409WKN1</accession>
<comment type="subunit">
    <text evidence="6">Interacts with the iron-sulfur protein subunit within the SDH catalytic dimer.</text>
</comment>
<protein>
    <recommendedName>
        <fullName evidence="6">Succinate dehydrogenase assembly factor 3</fullName>
        <shortName evidence="6">SDH assembly factor 3</shortName>
        <shortName evidence="6">SDHAF3</shortName>
    </recommendedName>
</protein>
<dbReference type="InterPro" id="IPR008381">
    <property type="entry name" value="SDHAF3/Sdh7"/>
</dbReference>
<dbReference type="InParanoid" id="A0A409WKN1"/>
<evidence type="ECO:0000256" key="6">
    <source>
        <dbReference type="RuleBase" id="RU368039"/>
    </source>
</evidence>
<dbReference type="PANTHER" id="PTHR13137">
    <property type="entry name" value="DC11 ACN9 HOMOLOG"/>
    <property type="match status" value="1"/>
</dbReference>
<evidence type="ECO:0000256" key="5">
    <source>
        <dbReference type="ARBA" id="ARBA00023186"/>
    </source>
</evidence>
<evidence type="ECO:0000256" key="4">
    <source>
        <dbReference type="ARBA" id="ARBA00023128"/>
    </source>
</evidence>
<evidence type="ECO:0000256" key="3">
    <source>
        <dbReference type="ARBA" id="ARBA00022946"/>
    </source>
</evidence>
<comment type="subcellular location">
    <subcellularLocation>
        <location evidence="1 6">Mitochondrion matrix</location>
    </subcellularLocation>
</comment>
<dbReference type="Pfam" id="PF13233">
    <property type="entry name" value="Complex1_LYR_2"/>
    <property type="match status" value="1"/>
</dbReference>
<keyword evidence="3" id="KW-0809">Transit peptide</keyword>
<dbReference type="AlphaFoldDB" id="A0A409WKN1"/>
<comment type="function">
    <text evidence="6">Plays an essential role in the assembly of succinate dehydrogenase (SDH), an enzyme complex (also referred to as respiratory complex II) that is a component of both the tricarboxylic acid (TCA) cycle and the mitochondrial electron transport chain, and which couples the oxidation of succinate to fumarate with the reduction of ubiquinone (coenzyme Q) to ubiquinol. Promotes maturation of the iron-sulfur protein subunit of the SDH catalytic dimer, protecting it from the deleterious effects of oxidants. May act together with SDHAF1.</text>
</comment>
<comment type="similarity">
    <text evidence="2 6">Belongs to the complex I LYR family. SDHAF3 subfamily.</text>
</comment>
<dbReference type="Proteomes" id="UP000283269">
    <property type="component" value="Unassembled WGS sequence"/>
</dbReference>
<comment type="caution">
    <text evidence="7">The sequence shown here is derived from an EMBL/GenBank/DDBJ whole genome shotgun (WGS) entry which is preliminary data.</text>
</comment>
<keyword evidence="4 6" id="KW-0496">Mitochondrion</keyword>
<proteinExistence type="inferred from homology"/>
<sequence length="137" mass="15808">MRSSLLRLAESVSKAPLNLTEASSMLYPPLPLYRRLLRSHRNLPTVMRSMGDDYVKSEFRRHKEVTNPVFIMGFLSQWKVYLDQLPQTLNETYKGKRLDPTVLEKMSGEQLGQLYELMHAAKGVWKPVATEGEEENP</sequence>
<reference evidence="7 8" key="1">
    <citation type="journal article" date="2018" name="Evol. Lett.">
        <title>Horizontal gene cluster transfer increased hallucinogenic mushroom diversity.</title>
        <authorList>
            <person name="Reynolds H.T."/>
            <person name="Vijayakumar V."/>
            <person name="Gluck-Thaler E."/>
            <person name="Korotkin H.B."/>
            <person name="Matheny P.B."/>
            <person name="Slot J.C."/>
        </authorList>
    </citation>
    <scope>NUCLEOTIDE SEQUENCE [LARGE SCALE GENOMIC DNA]</scope>
    <source>
        <strain evidence="7 8">2631</strain>
    </source>
</reference>
<keyword evidence="8" id="KW-1185">Reference proteome</keyword>